<feature type="region of interest" description="Disordered" evidence="2">
    <location>
        <begin position="1151"/>
        <end position="1194"/>
    </location>
</feature>
<protein>
    <submittedName>
        <fullName evidence="3">Uncharacterized protein</fullName>
    </submittedName>
</protein>
<feature type="coiled-coil region" evidence="1">
    <location>
        <begin position="571"/>
        <end position="605"/>
    </location>
</feature>
<feature type="compositionally biased region" description="Polar residues" evidence="2">
    <location>
        <begin position="455"/>
        <end position="475"/>
    </location>
</feature>
<feature type="coiled-coil region" evidence="1">
    <location>
        <begin position="940"/>
        <end position="1070"/>
    </location>
</feature>
<feature type="compositionally biased region" description="Basic and acidic residues" evidence="2">
    <location>
        <begin position="1424"/>
        <end position="1436"/>
    </location>
</feature>
<feature type="coiled-coil region" evidence="1">
    <location>
        <begin position="1116"/>
        <end position="1143"/>
    </location>
</feature>
<feature type="coiled-coil region" evidence="1">
    <location>
        <begin position="648"/>
        <end position="727"/>
    </location>
</feature>
<gene>
    <name evidence="3" type="ORF">EYC84_009394</name>
</gene>
<feature type="region of interest" description="Disordered" evidence="2">
    <location>
        <begin position="1325"/>
        <end position="1459"/>
    </location>
</feature>
<feature type="coiled-coil region" evidence="1">
    <location>
        <begin position="822"/>
        <end position="877"/>
    </location>
</feature>
<dbReference type="EMBL" id="VICG01000013">
    <property type="protein sequence ID" value="KAA8565537.1"/>
    <property type="molecule type" value="Genomic_DNA"/>
</dbReference>
<proteinExistence type="predicted"/>
<feature type="region of interest" description="Disordered" evidence="2">
    <location>
        <begin position="354"/>
        <end position="374"/>
    </location>
</feature>
<feature type="region of interest" description="Disordered" evidence="2">
    <location>
        <begin position="249"/>
        <end position="328"/>
    </location>
</feature>
<evidence type="ECO:0000256" key="2">
    <source>
        <dbReference type="SAM" id="MobiDB-lite"/>
    </source>
</evidence>
<accession>A0A5M9J9S8</accession>
<comment type="caution">
    <text evidence="3">The sequence shown here is derived from an EMBL/GenBank/DDBJ whole genome shotgun (WGS) entry which is preliminary data.</text>
</comment>
<feature type="compositionally biased region" description="Basic and acidic residues" evidence="2">
    <location>
        <begin position="1163"/>
        <end position="1179"/>
    </location>
</feature>
<keyword evidence="4" id="KW-1185">Reference proteome</keyword>
<feature type="compositionally biased region" description="Basic residues" evidence="2">
    <location>
        <begin position="1328"/>
        <end position="1338"/>
    </location>
</feature>
<evidence type="ECO:0000313" key="4">
    <source>
        <dbReference type="Proteomes" id="UP000322873"/>
    </source>
</evidence>
<feature type="compositionally biased region" description="Low complexity" evidence="2">
    <location>
        <begin position="1374"/>
        <end position="1384"/>
    </location>
</feature>
<dbReference type="VEuPathDB" id="FungiDB:MFRU_006g01220"/>
<feature type="region of interest" description="Disordered" evidence="2">
    <location>
        <begin position="451"/>
        <end position="475"/>
    </location>
</feature>
<feature type="region of interest" description="Disordered" evidence="2">
    <location>
        <begin position="146"/>
        <end position="192"/>
    </location>
</feature>
<name>A0A5M9J9S8_MONFR</name>
<keyword evidence="1" id="KW-0175">Coiled coil</keyword>
<evidence type="ECO:0000313" key="3">
    <source>
        <dbReference type="EMBL" id="KAA8565537.1"/>
    </source>
</evidence>
<reference evidence="3 4" key="1">
    <citation type="submission" date="2019-06" db="EMBL/GenBank/DDBJ databases">
        <title>Genome Sequence of the Brown Rot Fungal Pathogen Monilinia fructicola.</title>
        <authorList>
            <person name="De Miccolis Angelini R.M."/>
            <person name="Landi L."/>
            <person name="Abate D."/>
            <person name="Pollastro S."/>
            <person name="Romanazzi G."/>
            <person name="Faretra F."/>
        </authorList>
    </citation>
    <scope>NUCLEOTIDE SEQUENCE [LARGE SCALE GENOMIC DNA]</scope>
    <source>
        <strain evidence="3 4">Mfrc123</strain>
    </source>
</reference>
<organism evidence="3 4">
    <name type="scientific">Monilinia fructicola</name>
    <name type="common">Brown rot fungus</name>
    <name type="synonym">Ciboria fructicola</name>
    <dbReference type="NCBI Taxonomy" id="38448"/>
    <lineage>
        <taxon>Eukaryota</taxon>
        <taxon>Fungi</taxon>
        <taxon>Dikarya</taxon>
        <taxon>Ascomycota</taxon>
        <taxon>Pezizomycotina</taxon>
        <taxon>Leotiomycetes</taxon>
        <taxon>Helotiales</taxon>
        <taxon>Sclerotiniaceae</taxon>
        <taxon>Monilinia</taxon>
    </lineage>
</organism>
<feature type="compositionally biased region" description="Polar residues" evidence="2">
    <location>
        <begin position="1344"/>
        <end position="1358"/>
    </location>
</feature>
<feature type="region of interest" description="Disordered" evidence="2">
    <location>
        <begin position="94"/>
        <end position="113"/>
    </location>
</feature>
<feature type="region of interest" description="Disordered" evidence="2">
    <location>
        <begin position="26"/>
        <end position="46"/>
    </location>
</feature>
<feature type="compositionally biased region" description="Polar residues" evidence="2">
    <location>
        <begin position="1151"/>
        <end position="1162"/>
    </location>
</feature>
<sequence length="1459" mass="164621">MAMEPDEEENQTIIQLQSTEQACLDDKFPRGANGYQNAGVEKGYEDDEEEYGSVTGMDELIMNSQSAQDVTQSVNPDPSSQRKLIQGIDQQFNSTMHHTDRSPPKFFSKPDIPEDRGFKYAIAPHLKKNCDLSVHTPPVAEIAAQTEKIMTKSLPKSTPMPDPDDKSSTKPAQHRQRAQHIHHDAFTSLDIPVPEEETRSITHNDSAANTPIQMQTKRLINPLSQTKEMLSSSHKISSGLASAIVPMTDTKPLKGIDQSPVSKASHSEQSKPVEAPPRQAILAPIHSGQRRLRQRSSNQKAPFPEALSDQPKVQVYQDTPSKNQPRAGMVIQYPYSDSPLAEEGLPNQIHATEESLESRRLYNKSNSSQDRQPQEIAVQSVGMPATIPLSGVKNSNVEMEDSIMTLVESEKHLPAEDSRQYHQPIPISEFQPDHEMINSDQHLSVYQEPSRPALQANTSRPQSRLNTTRPQQAVRTQMIHQTPRNIMTRPVKPQDLEPREVSEAVSSRSCHFKVTKTTPVCSRNDSSRISQIGDHIGYQQEGSHMDPNAIWRFIQDVQKQASIIQEQVKHIANLEAELQDKCEINAELEMREDELSKRVERLNDLSNKYKQHINDVVLCQKSLKQDSTDIKKSVRELRAAPTPLRKDIEDTEVQAKRMRIMLEEIKEAQREQNQRDSKFKNLMGQIDELKHANENLKFNLETKSQELQRELNKAEKLQKQISNGEVERHKEFMKVLQKPQVDTLGELTKEDGILHKVLKSSEGVQEKLNDVSKTVKRAVSKTSEWPQTLTKSLDDIYSKIQMKLDDNGIKDTNFQESAVQIFDDLKARLDKVKGDLDEKTKLSEQVNHLRENNATLKAALSSKEAELENNLSHINELTIELATVRSYLARRDEQLAILNAQPREDPEMNRRIDDLNTETSRLKSHLSAANNSKLQAENTVQTHQETITTLNHQLRETEKKLRTVESNMKTFEEKLAHSISDGQLALQTNMQMAITKRKDLEAKHDILVKNLKRKQVEIEEKLQAAVEESKASKKAFDDQAKNVVKVKSEIATYKDQLLQQKLQLQKLEETSISAPQLLMQKQEHKQEMLSIRQEQANQLASLKACQGESLRIKDELEGAQKRLRGMVEENGHLKKENDRLRQRFEGITATSDSSQMFVSNPSRVHDSRTPVRRSAECRPSKSSNVYSMEGDQRKVPESRASVLLTSSFSRAHGDNIGGSLTPIKPFSGVASLSTSPLTDLEDIMPEVETAHSREEIQRVYDKNRQVSNDKIAHTENALSKYYPRVDEYLGSPNSKRNAVVIAAEGGFISAPNQLSKPILSVAKESIQRRTRKPPRSAMKKSDQQDSSISLHSSQTQVHGQKDEGATATFKKPVLRNNRGLNNGLQSISRTGPSGYNRIASGQPNLAGPRAPEQSKVAPLYEPTPEIKRNAVKRERSNQSFASHDLQPSKPSKAPKLNLR</sequence>
<dbReference type="Proteomes" id="UP000322873">
    <property type="component" value="Unassembled WGS sequence"/>
</dbReference>
<feature type="compositionally biased region" description="Polar residues" evidence="2">
    <location>
        <begin position="1385"/>
        <end position="1403"/>
    </location>
</feature>
<evidence type="ECO:0000256" key="1">
    <source>
        <dbReference type="SAM" id="Coils"/>
    </source>
</evidence>